<dbReference type="Gene3D" id="3.40.190.10">
    <property type="entry name" value="Periplasmic binding protein-like II"/>
    <property type="match status" value="2"/>
</dbReference>
<evidence type="ECO:0000256" key="1">
    <source>
        <dbReference type="ARBA" id="ARBA00004418"/>
    </source>
</evidence>
<proteinExistence type="inferred from homology"/>
<accession>A0A225NEM5</accession>
<dbReference type="AlphaFoldDB" id="A0A225NEM5"/>
<dbReference type="Pfam" id="PF13416">
    <property type="entry name" value="SBP_bac_8"/>
    <property type="match status" value="1"/>
</dbReference>
<name>A0A225NEM5_9RHOB</name>
<dbReference type="PANTHER" id="PTHR43649:SF11">
    <property type="entry name" value="ABC TRANSPORTER SUBSTRATE-BINDING PROTEIN YESO-RELATED"/>
    <property type="match status" value="1"/>
</dbReference>
<keyword evidence="5" id="KW-1185">Reference proteome</keyword>
<dbReference type="Proteomes" id="UP000215377">
    <property type="component" value="Unassembled WGS sequence"/>
</dbReference>
<dbReference type="OrthoDB" id="5897001at2"/>
<feature type="signal peptide" evidence="3">
    <location>
        <begin position="1"/>
        <end position="28"/>
    </location>
</feature>
<dbReference type="InterPro" id="IPR050490">
    <property type="entry name" value="Bact_solute-bd_prot1"/>
</dbReference>
<dbReference type="SUPFAM" id="SSF53850">
    <property type="entry name" value="Periplasmic binding protein-like II"/>
    <property type="match status" value="1"/>
</dbReference>
<comment type="similarity">
    <text evidence="2">Belongs to the bacterial solute-binding protein 1 family.</text>
</comment>
<dbReference type="PANTHER" id="PTHR43649">
    <property type="entry name" value="ARABINOSE-BINDING PROTEIN-RELATED"/>
    <property type="match status" value="1"/>
</dbReference>
<organism evidence="4 5">
    <name type="scientific">Marinibacterium profundimaris</name>
    <dbReference type="NCBI Taxonomy" id="1679460"/>
    <lineage>
        <taxon>Bacteria</taxon>
        <taxon>Pseudomonadati</taxon>
        <taxon>Pseudomonadota</taxon>
        <taxon>Alphaproteobacteria</taxon>
        <taxon>Rhodobacterales</taxon>
        <taxon>Paracoccaceae</taxon>
        <taxon>Marinibacterium</taxon>
    </lineage>
</organism>
<dbReference type="InterPro" id="IPR006311">
    <property type="entry name" value="TAT_signal"/>
</dbReference>
<dbReference type="PROSITE" id="PS51318">
    <property type="entry name" value="TAT"/>
    <property type="match status" value="1"/>
</dbReference>
<dbReference type="EMBL" id="AQQR01000009">
    <property type="protein sequence ID" value="OWU71432.1"/>
    <property type="molecule type" value="Genomic_DNA"/>
</dbReference>
<dbReference type="GO" id="GO:0042597">
    <property type="term" value="C:periplasmic space"/>
    <property type="evidence" value="ECO:0007669"/>
    <property type="project" value="UniProtKB-SubCell"/>
</dbReference>
<comment type="caution">
    <text evidence="4">The sequence shown here is derived from an EMBL/GenBank/DDBJ whole genome shotgun (WGS) entry which is preliminary data.</text>
</comment>
<evidence type="ECO:0000313" key="5">
    <source>
        <dbReference type="Proteomes" id="UP000215377"/>
    </source>
</evidence>
<dbReference type="InterPro" id="IPR006059">
    <property type="entry name" value="SBP"/>
</dbReference>
<gene>
    <name evidence="4" type="ORF">ATO3_18295</name>
</gene>
<reference evidence="4 5" key="1">
    <citation type="submission" date="2013-04" db="EMBL/GenBank/DDBJ databases">
        <title>Oceanicola sp. 22II1-22F33 Genome Sequencing.</title>
        <authorList>
            <person name="Lai Q."/>
            <person name="Li G."/>
            <person name="Shao Z."/>
        </authorList>
    </citation>
    <scope>NUCLEOTIDE SEQUENCE [LARGE SCALE GENOMIC DNA]</scope>
    <source>
        <strain evidence="4 5">22II1-22F33</strain>
    </source>
</reference>
<comment type="subcellular location">
    <subcellularLocation>
        <location evidence="1">Periplasm</location>
    </subcellularLocation>
</comment>
<feature type="chain" id="PRO_5012058871" evidence="3">
    <location>
        <begin position="29"/>
        <end position="427"/>
    </location>
</feature>
<keyword evidence="3" id="KW-0732">Signal</keyword>
<evidence type="ECO:0000256" key="3">
    <source>
        <dbReference type="SAM" id="SignalP"/>
    </source>
</evidence>
<dbReference type="RefSeq" id="WP_088651351.1">
    <property type="nucleotide sequence ID" value="NZ_AQQR01000009.1"/>
</dbReference>
<evidence type="ECO:0000256" key="2">
    <source>
        <dbReference type="ARBA" id="ARBA00008520"/>
    </source>
</evidence>
<evidence type="ECO:0000313" key="4">
    <source>
        <dbReference type="EMBL" id="OWU71432.1"/>
    </source>
</evidence>
<protein>
    <submittedName>
        <fullName evidence="4">Sugar ABC transporter</fullName>
    </submittedName>
</protein>
<sequence>MTLTRRRLLGTIGAATAATALPGLPALAQERSIRHFWWGNPTRDKNTFAVIEIFQGNHPEITVSGETIGWGDYWTKMATQTAGGNMADVVQMDHGFINEYVSRGALRSMDDLVGDKIDVSHYDEGANAVGTIDGSLYGISIGATSQAIPYNKKVFEAAGVEFDPLSWTTDEFADACAKITESTGGEVTGSEDLSLYIENFEVWVRAAGNEMYTEDGKIGCTPEDVASYWAFWKELRDAGVIEGKDQTVILDKGMAELGIVKGNTAATFRYANQVGAVQALMVDPVGVAMVPQRPGMGYGHFVLPSMFLSITRDVGDLDAAALYINDWINDPESIVALGLDRGIPPSQTGREALAPSLNETETAVVEYFGAIQPKIGPRPTAKPKGAGEVRDAFMRIGTEVVLGNMSPEDAAAQFTGDAEAILFRANR</sequence>